<comment type="caution">
    <text evidence="1">The sequence shown here is derived from an EMBL/GenBank/DDBJ whole genome shotgun (WGS) entry which is preliminary data.</text>
</comment>
<reference evidence="1 2" key="1">
    <citation type="journal article" date="2021" name="Hortic Res">
        <title>High-quality reference genome and annotation aids understanding of berry development for evergreen blueberry (Vaccinium darrowii).</title>
        <authorList>
            <person name="Yu J."/>
            <person name="Hulse-Kemp A.M."/>
            <person name="Babiker E."/>
            <person name="Staton M."/>
        </authorList>
    </citation>
    <scope>NUCLEOTIDE SEQUENCE [LARGE SCALE GENOMIC DNA]</scope>
    <source>
        <strain evidence="2">cv. NJ 8807/NJ 8810</strain>
        <tissue evidence="1">Young leaf</tissue>
    </source>
</reference>
<accession>A0ACB7Y7M2</accession>
<sequence>MSSVRTKFRRGKLLYFSWRCEKRKACWRWARLGGGGQPERASNGPMNVLVWNCQGLGNSRTVRRLLEVSNLHSPDCVFLVETKNKRKKMERIAKRTRFSKLWCVEPEGIAGIFTSSSPYGFDEVLNCVQRRVSPAMNARLICQVTAAEVKGVYSIWKPWKQDLVAPSMDGNSIKY</sequence>
<gene>
    <name evidence="1" type="ORF">Vadar_019947</name>
</gene>
<name>A0ACB7Y7M2_9ERIC</name>
<protein>
    <submittedName>
        <fullName evidence="1">Uncharacterized protein</fullName>
    </submittedName>
</protein>
<dbReference type="EMBL" id="CM037157">
    <property type="protein sequence ID" value="KAH7849580.1"/>
    <property type="molecule type" value="Genomic_DNA"/>
</dbReference>
<organism evidence="1 2">
    <name type="scientific">Vaccinium darrowii</name>
    <dbReference type="NCBI Taxonomy" id="229202"/>
    <lineage>
        <taxon>Eukaryota</taxon>
        <taxon>Viridiplantae</taxon>
        <taxon>Streptophyta</taxon>
        <taxon>Embryophyta</taxon>
        <taxon>Tracheophyta</taxon>
        <taxon>Spermatophyta</taxon>
        <taxon>Magnoliopsida</taxon>
        <taxon>eudicotyledons</taxon>
        <taxon>Gunneridae</taxon>
        <taxon>Pentapetalae</taxon>
        <taxon>asterids</taxon>
        <taxon>Ericales</taxon>
        <taxon>Ericaceae</taxon>
        <taxon>Vaccinioideae</taxon>
        <taxon>Vaccinieae</taxon>
        <taxon>Vaccinium</taxon>
    </lineage>
</organism>
<evidence type="ECO:0000313" key="2">
    <source>
        <dbReference type="Proteomes" id="UP000828048"/>
    </source>
</evidence>
<keyword evidence="2" id="KW-1185">Reference proteome</keyword>
<evidence type="ECO:0000313" key="1">
    <source>
        <dbReference type="EMBL" id="KAH7849580.1"/>
    </source>
</evidence>
<dbReference type="Proteomes" id="UP000828048">
    <property type="component" value="Chromosome 7"/>
</dbReference>
<proteinExistence type="predicted"/>